<dbReference type="Proteomes" id="UP000064893">
    <property type="component" value="Chromosome"/>
</dbReference>
<evidence type="ECO:0000313" key="1">
    <source>
        <dbReference type="EMBL" id="ALO14883.1"/>
    </source>
</evidence>
<keyword evidence="2" id="KW-1185">Reference proteome</keyword>
<reference evidence="1 2" key="1">
    <citation type="submission" date="2015-11" db="EMBL/GenBank/DDBJ databases">
        <title>Description and complete genome sequence of a novel strain predominating in hypersaline microbial mats and representing a new family of the Bacteriodetes phylum.</title>
        <authorList>
            <person name="Spring S."/>
            <person name="Bunk B."/>
            <person name="Sproer C."/>
            <person name="Klenk H.-P."/>
        </authorList>
    </citation>
    <scope>NUCLEOTIDE SEQUENCE [LARGE SCALE GENOMIC DNA]</scope>
    <source>
        <strain evidence="1 2">L21-Spi-D4</strain>
    </source>
</reference>
<dbReference type="EMBL" id="CP013118">
    <property type="protein sequence ID" value="ALO14883.1"/>
    <property type="molecule type" value="Genomic_DNA"/>
</dbReference>
<proteinExistence type="predicted"/>
<organism evidence="1 2">
    <name type="scientific">Salinivirga cyanobacteriivorans</name>
    <dbReference type="NCBI Taxonomy" id="1307839"/>
    <lineage>
        <taxon>Bacteria</taxon>
        <taxon>Pseudomonadati</taxon>
        <taxon>Bacteroidota</taxon>
        <taxon>Bacteroidia</taxon>
        <taxon>Bacteroidales</taxon>
        <taxon>Salinivirgaceae</taxon>
        <taxon>Salinivirga</taxon>
    </lineage>
</organism>
<dbReference type="AlphaFoldDB" id="A0A0S2HXR8"/>
<accession>A0A0S2HXR8</accession>
<sequence length="56" mass="6390">MKEVQKYSIDFIENVDSLDQNELESLKGGKDQFCDCFCLINFGSNDEPAPEEPDED</sequence>
<dbReference type="KEGG" id="blq:L21SP5_01228"/>
<name>A0A0S2HXR8_9BACT</name>
<gene>
    <name evidence="1" type="ORF">L21SP5_01228</name>
</gene>
<dbReference type="RefSeq" id="WP_157754574.1">
    <property type="nucleotide sequence ID" value="NZ_CP013118.1"/>
</dbReference>
<dbReference type="STRING" id="1307839.L21SP5_01228"/>
<evidence type="ECO:0000313" key="2">
    <source>
        <dbReference type="Proteomes" id="UP000064893"/>
    </source>
</evidence>
<protein>
    <submittedName>
        <fullName evidence="1">Uncharacterized protein</fullName>
    </submittedName>
</protein>